<protein>
    <submittedName>
        <fullName evidence="2">Uncharacterized protein</fullName>
    </submittedName>
</protein>
<sequence length="208" mass="23676">MTNETMNNETSNSSNEETVSEEKWTELIQAVHHNGLVALERYYNDVQGQVLNHEVYGPIFIYQVKDDSDSGYVCGFFLRELIEKFQSANKPEEWMASFFVELMKNKGGKLLPKSPENEEEAKALIDQVLIPQCIATVQEEFPEQVHAGLDWNEEHGPVFEAGFPVISEGNNTCAFPVHFLLMQLLLNRDPADLILQGLYKIQEEHGLT</sequence>
<dbReference type="EMBL" id="MSZX01000001">
    <property type="protein sequence ID" value="OPA80981.1"/>
    <property type="molecule type" value="Genomic_DNA"/>
</dbReference>
<comment type="caution">
    <text evidence="2">The sequence shown here is derived from an EMBL/GenBank/DDBJ whole genome shotgun (WGS) entry which is preliminary data.</text>
</comment>
<name>A0A1T2XMA5_9BACL</name>
<accession>A0A1T2XMA5</accession>
<reference evidence="2 3" key="1">
    <citation type="submission" date="2017-01" db="EMBL/GenBank/DDBJ databases">
        <title>Genome analysis of Paenibacillus selenitrireducens ES3-24.</title>
        <authorList>
            <person name="Xu D."/>
            <person name="Yao R."/>
            <person name="Zheng S."/>
        </authorList>
    </citation>
    <scope>NUCLEOTIDE SEQUENCE [LARGE SCALE GENOMIC DNA]</scope>
    <source>
        <strain evidence="2 3">ES3-24</strain>
    </source>
</reference>
<evidence type="ECO:0000313" key="2">
    <source>
        <dbReference type="EMBL" id="OPA80981.1"/>
    </source>
</evidence>
<feature type="compositionally biased region" description="Low complexity" evidence="1">
    <location>
        <begin position="1"/>
        <end position="17"/>
    </location>
</feature>
<dbReference type="AlphaFoldDB" id="A0A1T2XMA5"/>
<organism evidence="2 3">
    <name type="scientific">Paenibacillus selenitireducens</name>
    <dbReference type="NCBI Taxonomy" id="1324314"/>
    <lineage>
        <taxon>Bacteria</taxon>
        <taxon>Bacillati</taxon>
        <taxon>Bacillota</taxon>
        <taxon>Bacilli</taxon>
        <taxon>Bacillales</taxon>
        <taxon>Paenibacillaceae</taxon>
        <taxon>Paenibacillus</taxon>
    </lineage>
</organism>
<proteinExistence type="predicted"/>
<dbReference type="RefSeq" id="WP_078496703.1">
    <property type="nucleotide sequence ID" value="NZ_MSZX01000001.1"/>
</dbReference>
<dbReference type="Proteomes" id="UP000190188">
    <property type="component" value="Unassembled WGS sequence"/>
</dbReference>
<feature type="region of interest" description="Disordered" evidence="1">
    <location>
        <begin position="1"/>
        <end position="21"/>
    </location>
</feature>
<dbReference type="OrthoDB" id="2654042at2"/>
<keyword evidence="3" id="KW-1185">Reference proteome</keyword>
<evidence type="ECO:0000256" key="1">
    <source>
        <dbReference type="SAM" id="MobiDB-lite"/>
    </source>
</evidence>
<evidence type="ECO:0000313" key="3">
    <source>
        <dbReference type="Proteomes" id="UP000190188"/>
    </source>
</evidence>
<gene>
    <name evidence="2" type="ORF">BVG16_01130</name>
</gene>